<dbReference type="Proteomes" id="UP000537161">
    <property type="component" value="Unassembled WGS sequence"/>
</dbReference>
<dbReference type="GO" id="GO:0008710">
    <property type="term" value="F:8-amino-7-oxononanoate synthase activity"/>
    <property type="evidence" value="ECO:0007669"/>
    <property type="project" value="UniProtKB-EC"/>
</dbReference>
<protein>
    <submittedName>
        <fullName evidence="5">8-amino-7-oxononanoate synthase</fullName>
        <ecNumber evidence="5">2.3.1.47</ecNumber>
    </submittedName>
</protein>
<dbReference type="Pfam" id="PF00155">
    <property type="entry name" value="Aminotran_1_2"/>
    <property type="match status" value="1"/>
</dbReference>
<dbReference type="EC" id="2.3.1.47" evidence="5"/>
<dbReference type="SUPFAM" id="SSF53383">
    <property type="entry name" value="PLP-dependent transferases"/>
    <property type="match status" value="1"/>
</dbReference>
<dbReference type="InterPro" id="IPR004839">
    <property type="entry name" value="Aminotransferase_I/II_large"/>
</dbReference>
<dbReference type="AlphaFoldDB" id="A0A7W9B567"/>
<dbReference type="InterPro" id="IPR015421">
    <property type="entry name" value="PyrdxlP-dep_Trfase_major"/>
</dbReference>
<dbReference type="PANTHER" id="PTHR13693:SF100">
    <property type="entry name" value="8-AMINO-7-OXONONANOATE SYNTHASE"/>
    <property type="match status" value="1"/>
</dbReference>
<dbReference type="RefSeq" id="WP_184097356.1">
    <property type="nucleotide sequence ID" value="NZ_JACIJH010000004.1"/>
</dbReference>
<dbReference type="EMBL" id="JACIJH010000004">
    <property type="protein sequence ID" value="MBB5706448.1"/>
    <property type="molecule type" value="Genomic_DNA"/>
</dbReference>
<name>A0A7W9B567_9SPHN</name>
<dbReference type="InterPro" id="IPR015424">
    <property type="entry name" value="PyrdxlP-dep_Trfase"/>
</dbReference>
<comment type="caution">
    <text evidence="5">The sequence shown here is derived from an EMBL/GenBank/DDBJ whole genome shotgun (WGS) entry which is preliminary data.</text>
</comment>
<dbReference type="PANTHER" id="PTHR13693">
    <property type="entry name" value="CLASS II AMINOTRANSFERASE/8-AMINO-7-OXONONANOATE SYNTHASE"/>
    <property type="match status" value="1"/>
</dbReference>
<reference evidence="5 6" key="1">
    <citation type="submission" date="2020-08" db="EMBL/GenBank/DDBJ databases">
        <title>Genomic Encyclopedia of Type Strains, Phase IV (KMG-IV): sequencing the most valuable type-strain genomes for metagenomic binning, comparative biology and taxonomic classification.</title>
        <authorList>
            <person name="Goeker M."/>
        </authorList>
    </citation>
    <scope>NUCLEOTIDE SEQUENCE [LARGE SCALE GENOMIC DNA]</scope>
    <source>
        <strain evidence="5 6">DSM 27163</strain>
    </source>
</reference>
<evidence type="ECO:0000256" key="1">
    <source>
        <dbReference type="ARBA" id="ARBA00001933"/>
    </source>
</evidence>
<sequence length="380" mass="39459">MPSSNIPFAVHRADLTALAAEDRRRALTPRTGIDFASNDYLGLAGSAALRDALADGIARGLPAGSGGSRLLRGNHEEHEALEAHAARHYGSEAALFFATGFAANAALFATLPQRGDLIVHDELIHASAHDGMKLGRAEHAAAAHNDAQAFDDAIAAWRKAGGTGTPWIAVESLYSMDGDTAPLADLAAVVDRHDGVLVVDEAHATGAFGPAGAGLAHDLAGRSNLITLHTCGKALGCEGALLCAPRIVTDFLVNRGRPFIFSTAPSPLIAWLVRQALEIVATEPERQAALHARIRHAEARLAALGLPASGSQILPVAIGDNARTMRIAAALQAGGFDIRGIRPPTVPQGTARLRIAITLHVDNDNIDAMTEALAAAMAAA</sequence>
<proteinExistence type="predicted"/>
<feature type="domain" description="Aminotransferase class I/classII large" evidence="4">
    <location>
        <begin position="32"/>
        <end position="372"/>
    </location>
</feature>
<keyword evidence="2 5" id="KW-0808">Transferase</keyword>
<evidence type="ECO:0000256" key="3">
    <source>
        <dbReference type="ARBA" id="ARBA00022898"/>
    </source>
</evidence>
<keyword evidence="3" id="KW-0663">Pyridoxal phosphate</keyword>
<dbReference type="InterPro" id="IPR050087">
    <property type="entry name" value="AON_synthase_class-II"/>
</dbReference>
<keyword evidence="6" id="KW-1185">Reference proteome</keyword>
<accession>A0A7W9B567</accession>
<keyword evidence="5" id="KW-0012">Acyltransferase</keyword>
<evidence type="ECO:0000259" key="4">
    <source>
        <dbReference type="Pfam" id="PF00155"/>
    </source>
</evidence>
<comment type="cofactor">
    <cofactor evidence="1">
        <name>pyridoxal 5'-phosphate</name>
        <dbReference type="ChEBI" id="CHEBI:597326"/>
    </cofactor>
</comment>
<evidence type="ECO:0000313" key="6">
    <source>
        <dbReference type="Proteomes" id="UP000537161"/>
    </source>
</evidence>
<evidence type="ECO:0000256" key="2">
    <source>
        <dbReference type="ARBA" id="ARBA00022679"/>
    </source>
</evidence>
<organism evidence="5 6">
    <name type="scientific">Sphingopyxis panaciterrulae</name>
    <dbReference type="NCBI Taxonomy" id="462372"/>
    <lineage>
        <taxon>Bacteria</taxon>
        <taxon>Pseudomonadati</taxon>
        <taxon>Pseudomonadota</taxon>
        <taxon>Alphaproteobacteria</taxon>
        <taxon>Sphingomonadales</taxon>
        <taxon>Sphingomonadaceae</taxon>
        <taxon>Sphingopyxis</taxon>
    </lineage>
</organism>
<dbReference type="Gene3D" id="3.40.640.10">
    <property type="entry name" value="Type I PLP-dependent aspartate aminotransferase-like (Major domain)"/>
    <property type="match status" value="1"/>
</dbReference>
<gene>
    <name evidence="5" type="ORF">FHR21_001800</name>
</gene>
<dbReference type="InterPro" id="IPR015422">
    <property type="entry name" value="PyrdxlP-dep_Trfase_small"/>
</dbReference>
<dbReference type="GO" id="GO:0030170">
    <property type="term" value="F:pyridoxal phosphate binding"/>
    <property type="evidence" value="ECO:0007669"/>
    <property type="project" value="InterPro"/>
</dbReference>
<dbReference type="Gene3D" id="3.90.1150.10">
    <property type="entry name" value="Aspartate Aminotransferase, domain 1"/>
    <property type="match status" value="1"/>
</dbReference>
<dbReference type="GO" id="GO:0009102">
    <property type="term" value="P:biotin biosynthetic process"/>
    <property type="evidence" value="ECO:0007669"/>
    <property type="project" value="TreeGrafter"/>
</dbReference>
<evidence type="ECO:0000313" key="5">
    <source>
        <dbReference type="EMBL" id="MBB5706448.1"/>
    </source>
</evidence>